<name>A0ABY5AR45_9CYAN</name>
<keyword evidence="7" id="KW-0238">DNA-binding</keyword>
<dbReference type="Gene3D" id="3.100.10.20">
    <property type="entry name" value="CRISPR-associated endonuclease Cas1, N-terminal domain"/>
    <property type="match status" value="1"/>
</dbReference>
<dbReference type="EMBL" id="CP098611">
    <property type="protein sequence ID" value="USR91695.1"/>
    <property type="molecule type" value="Genomic_DNA"/>
</dbReference>
<gene>
    <name evidence="10" type="ORF">NEA10_02915</name>
</gene>
<keyword evidence="1" id="KW-0540">Nuclease</keyword>
<evidence type="ECO:0000256" key="8">
    <source>
        <dbReference type="ARBA" id="ARBA00023211"/>
    </source>
</evidence>
<organism evidence="10 11">
    <name type="scientific">Phormidium yuhuli AB48</name>
    <dbReference type="NCBI Taxonomy" id="2940671"/>
    <lineage>
        <taxon>Bacteria</taxon>
        <taxon>Bacillati</taxon>
        <taxon>Cyanobacteriota</taxon>
        <taxon>Cyanophyceae</taxon>
        <taxon>Oscillatoriophycideae</taxon>
        <taxon>Oscillatoriales</taxon>
        <taxon>Oscillatoriaceae</taxon>
        <taxon>Phormidium</taxon>
        <taxon>Phormidium yuhuli</taxon>
    </lineage>
</organism>
<reference evidence="10" key="1">
    <citation type="submission" date="2022-06" db="EMBL/GenBank/DDBJ databases">
        <title>Genome sequence of Phormidium yuhuli AB48 isolated from an industrial photobioreactor environment.</title>
        <authorList>
            <person name="Qiu Y."/>
            <person name="Noonan A.J.C."/>
            <person name="Dofher K."/>
            <person name="Koch M."/>
            <person name="Kieft B."/>
            <person name="Lin X."/>
            <person name="Ziels R.M."/>
            <person name="Hallam S.J."/>
        </authorList>
    </citation>
    <scope>NUCLEOTIDE SEQUENCE</scope>
    <source>
        <strain evidence="10">AB48</strain>
    </source>
</reference>
<comment type="subunit">
    <text evidence="9">Homodimer, forms a heterotetramer with a Cas2 homodimer.</text>
</comment>
<keyword evidence="4" id="KW-0378">Hydrolase</keyword>
<evidence type="ECO:0000313" key="10">
    <source>
        <dbReference type="EMBL" id="USR91695.1"/>
    </source>
</evidence>
<evidence type="ECO:0000256" key="3">
    <source>
        <dbReference type="ARBA" id="ARBA00022759"/>
    </source>
</evidence>
<evidence type="ECO:0000256" key="5">
    <source>
        <dbReference type="ARBA" id="ARBA00022842"/>
    </source>
</evidence>
<evidence type="ECO:0000313" key="11">
    <source>
        <dbReference type="Proteomes" id="UP001056708"/>
    </source>
</evidence>
<evidence type="ECO:0000256" key="7">
    <source>
        <dbReference type="ARBA" id="ARBA00023125"/>
    </source>
</evidence>
<protein>
    <submittedName>
        <fullName evidence="10">CRISPR-associated endonuclease Cas1</fullName>
    </submittedName>
</protein>
<proteinExistence type="predicted"/>
<dbReference type="InterPro" id="IPR050646">
    <property type="entry name" value="Cas1"/>
</dbReference>
<dbReference type="RefSeq" id="WP_252663725.1">
    <property type="nucleotide sequence ID" value="NZ_CP098611.1"/>
</dbReference>
<evidence type="ECO:0000256" key="2">
    <source>
        <dbReference type="ARBA" id="ARBA00022723"/>
    </source>
</evidence>
<keyword evidence="6" id="KW-0051">Antiviral defense</keyword>
<dbReference type="GO" id="GO:0016301">
    <property type="term" value="F:kinase activity"/>
    <property type="evidence" value="ECO:0007669"/>
    <property type="project" value="UniProtKB-KW"/>
</dbReference>
<dbReference type="PANTHER" id="PTHR34353:SF2">
    <property type="entry name" value="CRISPR-ASSOCIATED ENDONUCLEASE CAS1 1"/>
    <property type="match status" value="1"/>
</dbReference>
<sequence>MTTLYLTRPQITLRGDRTHFTLHHRHLISSRYPISNVQQIVCFEGAQLHRSSQREIQRQRIPLLQLDRTGAICGRWNPAISPVQRHASPSHYLDLAQWLAQSHLKEAMDLLKHLKGTPTLAATRSILALLHDSLGDADTLDLVRGYYATATAYYDRALRESLTAYLLQLNGSRPLMSLSQLLRVGESLLHHRLELALSHAHLDLSLAYLHSPTDCEVPLVCDGVAVLRPGFVDGFVWRWLHRCSGGSRTWLGFCTAWERQPLLGDCLDEWVERLSRWSDQTT</sequence>
<dbReference type="PANTHER" id="PTHR34353">
    <property type="entry name" value="CRISPR-ASSOCIATED ENDONUCLEASE CAS1 1"/>
    <property type="match status" value="1"/>
</dbReference>
<evidence type="ECO:0000256" key="4">
    <source>
        <dbReference type="ARBA" id="ARBA00022801"/>
    </source>
</evidence>
<keyword evidence="2" id="KW-0479">Metal-binding</keyword>
<evidence type="ECO:0000256" key="1">
    <source>
        <dbReference type="ARBA" id="ARBA00022722"/>
    </source>
</evidence>
<keyword evidence="10" id="KW-0418">Kinase</keyword>
<keyword evidence="5" id="KW-0460">Magnesium</keyword>
<dbReference type="InterPro" id="IPR042211">
    <property type="entry name" value="CRISPR-assoc_Cas1_N"/>
</dbReference>
<dbReference type="Proteomes" id="UP001056708">
    <property type="component" value="Chromosome"/>
</dbReference>
<dbReference type="GO" id="GO:0004519">
    <property type="term" value="F:endonuclease activity"/>
    <property type="evidence" value="ECO:0007669"/>
    <property type="project" value="UniProtKB-KW"/>
</dbReference>
<keyword evidence="8" id="KW-0464">Manganese</keyword>
<dbReference type="Gene3D" id="1.20.120.920">
    <property type="entry name" value="CRISPR-associated endonuclease Cas1, C-terminal domain"/>
    <property type="match status" value="1"/>
</dbReference>
<dbReference type="InterPro" id="IPR002729">
    <property type="entry name" value="CRISPR-assoc_Cas1"/>
</dbReference>
<keyword evidence="11" id="KW-1185">Reference proteome</keyword>
<evidence type="ECO:0000256" key="6">
    <source>
        <dbReference type="ARBA" id="ARBA00023118"/>
    </source>
</evidence>
<evidence type="ECO:0000256" key="9">
    <source>
        <dbReference type="ARBA" id="ARBA00038592"/>
    </source>
</evidence>
<dbReference type="Pfam" id="PF01867">
    <property type="entry name" value="Cas_Cas1"/>
    <property type="match status" value="1"/>
</dbReference>
<dbReference type="InterPro" id="IPR042206">
    <property type="entry name" value="CRISPR-assoc_Cas1_C"/>
</dbReference>
<keyword evidence="3 10" id="KW-0255">Endonuclease</keyword>
<accession>A0ABY5AR45</accession>
<keyword evidence="10" id="KW-0808">Transferase</keyword>